<evidence type="ECO:0000313" key="3">
    <source>
        <dbReference type="Proteomes" id="UP000055019"/>
    </source>
</evidence>
<feature type="transmembrane region" description="Helical" evidence="1">
    <location>
        <begin position="61"/>
        <end position="87"/>
    </location>
</feature>
<proteinExistence type="predicted"/>
<accession>A0A158L6B1</accession>
<gene>
    <name evidence="2" type="ORF">AWB74_08765</name>
</gene>
<sequence>MTRPQVLGMVAGGSAAAMLVAVLGALAAWSTWRLARRAQEAAQSAGPEGGHWSTILRRTRFLGMVGILGSAIFLLGLLLTATAALVVSPCVQG</sequence>
<dbReference type="Proteomes" id="UP000055019">
    <property type="component" value="Unassembled WGS sequence"/>
</dbReference>
<dbReference type="RefSeq" id="WP_143749540.1">
    <property type="nucleotide sequence ID" value="NZ_FCOM02000195.1"/>
</dbReference>
<keyword evidence="1" id="KW-1133">Transmembrane helix</keyword>
<keyword evidence="3" id="KW-1185">Reference proteome</keyword>
<protein>
    <submittedName>
        <fullName evidence="2">Uncharacterized protein</fullName>
    </submittedName>
</protein>
<dbReference type="EMBL" id="FCOM02000195">
    <property type="protein sequence ID" value="SAL88848.1"/>
    <property type="molecule type" value="Genomic_DNA"/>
</dbReference>
<name>A0A158L6B1_9BURK</name>
<feature type="transmembrane region" description="Helical" evidence="1">
    <location>
        <begin position="6"/>
        <end position="29"/>
    </location>
</feature>
<dbReference type="AlphaFoldDB" id="A0A158L6B1"/>
<comment type="caution">
    <text evidence="2">The sequence shown here is derived from an EMBL/GenBank/DDBJ whole genome shotgun (WGS) entry which is preliminary data.</text>
</comment>
<organism evidence="2 3">
    <name type="scientific">Caballeronia arvi</name>
    <dbReference type="NCBI Taxonomy" id="1777135"/>
    <lineage>
        <taxon>Bacteria</taxon>
        <taxon>Pseudomonadati</taxon>
        <taxon>Pseudomonadota</taxon>
        <taxon>Betaproteobacteria</taxon>
        <taxon>Burkholderiales</taxon>
        <taxon>Burkholderiaceae</taxon>
        <taxon>Caballeronia</taxon>
    </lineage>
</organism>
<reference evidence="2" key="1">
    <citation type="submission" date="2016-01" db="EMBL/GenBank/DDBJ databases">
        <authorList>
            <person name="Peeters C."/>
        </authorList>
    </citation>
    <scope>NUCLEOTIDE SEQUENCE [LARGE SCALE GENOMIC DNA]</scope>
    <source>
        <strain evidence="2">LMG 29317</strain>
    </source>
</reference>
<evidence type="ECO:0000313" key="2">
    <source>
        <dbReference type="EMBL" id="SAL88848.1"/>
    </source>
</evidence>
<keyword evidence="1" id="KW-0812">Transmembrane</keyword>
<keyword evidence="1" id="KW-0472">Membrane</keyword>
<evidence type="ECO:0000256" key="1">
    <source>
        <dbReference type="SAM" id="Phobius"/>
    </source>
</evidence>